<feature type="transmembrane region" description="Helical" evidence="8">
    <location>
        <begin position="165"/>
        <end position="192"/>
    </location>
</feature>
<organism evidence="10 12">
    <name type="scientific">Clostridium tepidum</name>
    <dbReference type="NCBI Taxonomy" id="1962263"/>
    <lineage>
        <taxon>Bacteria</taxon>
        <taxon>Bacillati</taxon>
        <taxon>Bacillota</taxon>
        <taxon>Clostridia</taxon>
        <taxon>Eubacteriales</taxon>
        <taxon>Clostridiaceae</taxon>
        <taxon>Clostridium</taxon>
    </lineage>
</organism>
<dbReference type="InterPro" id="IPR050297">
    <property type="entry name" value="LipidA_mod_glycosyltrf_83"/>
</dbReference>
<feature type="transmembrane region" description="Helical" evidence="8">
    <location>
        <begin position="83"/>
        <end position="110"/>
    </location>
</feature>
<dbReference type="PANTHER" id="PTHR33908">
    <property type="entry name" value="MANNOSYLTRANSFERASE YKCB-RELATED"/>
    <property type="match status" value="1"/>
</dbReference>
<proteinExistence type="predicted"/>
<evidence type="ECO:0000256" key="2">
    <source>
        <dbReference type="ARBA" id="ARBA00022475"/>
    </source>
</evidence>
<dbReference type="AlphaFoldDB" id="A0A1S9IFV1"/>
<name>A0A1S9IFV1_9CLOT</name>
<dbReference type="Proteomes" id="UP000190256">
    <property type="component" value="Unassembled WGS sequence"/>
</dbReference>
<reference evidence="9 11" key="2">
    <citation type="submission" date="2016-12" db="EMBL/GenBank/DDBJ databases">
        <title>Clostridium tepidum sp. nov., a close relative of Clostridium sporogenes and Clostridium botulinum Group I.</title>
        <authorList>
            <person name="Dobritsa A.P."/>
            <person name="Kutumbaka K."/>
            <person name="Werner K."/>
            <person name="Samadpour M."/>
        </authorList>
    </citation>
    <scope>NUCLEOTIDE SEQUENCE [LARGE SCALE GENOMIC DNA]</scope>
    <source>
        <strain evidence="9 11">PE</strain>
    </source>
</reference>
<feature type="transmembrane region" description="Helical" evidence="8">
    <location>
        <begin position="21"/>
        <end position="40"/>
    </location>
</feature>
<evidence type="ECO:0000313" key="11">
    <source>
        <dbReference type="Proteomes" id="UP000190206"/>
    </source>
</evidence>
<dbReference type="PANTHER" id="PTHR33908:SF11">
    <property type="entry name" value="MEMBRANE PROTEIN"/>
    <property type="match status" value="1"/>
</dbReference>
<keyword evidence="5 8" id="KW-0812">Transmembrane</keyword>
<evidence type="ECO:0000256" key="4">
    <source>
        <dbReference type="ARBA" id="ARBA00022679"/>
    </source>
</evidence>
<dbReference type="Proteomes" id="UP000190206">
    <property type="component" value="Unassembled WGS sequence"/>
</dbReference>
<dbReference type="GO" id="GO:0009103">
    <property type="term" value="P:lipopolysaccharide biosynthetic process"/>
    <property type="evidence" value="ECO:0007669"/>
    <property type="project" value="UniProtKB-ARBA"/>
</dbReference>
<evidence type="ECO:0000256" key="8">
    <source>
        <dbReference type="SAM" id="Phobius"/>
    </source>
</evidence>
<accession>A0A1S9IFV1</accession>
<evidence type="ECO:0000256" key="1">
    <source>
        <dbReference type="ARBA" id="ARBA00004651"/>
    </source>
</evidence>
<keyword evidence="7 8" id="KW-0472">Membrane</keyword>
<keyword evidence="6 8" id="KW-1133">Transmembrane helix</keyword>
<feature type="transmembrane region" description="Helical" evidence="8">
    <location>
        <begin position="122"/>
        <end position="153"/>
    </location>
</feature>
<feature type="transmembrane region" description="Helical" evidence="8">
    <location>
        <begin position="204"/>
        <end position="223"/>
    </location>
</feature>
<evidence type="ECO:0000256" key="5">
    <source>
        <dbReference type="ARBA" id="ARBA00022692"/>
    </source>
</evidence>
<feature type="transmembrane region" description="Helical" evidence="8">
    <location>
        <begin position="376"/>
        <end position="394"/>
    </location>
</feature>
<reference evidence="10 12" key="1">
    <citation type="submission" date="2016-12" db="EMBL/GenBank/DDBJ databases">
        <title>Clostridium tepidum sp. nov., a close relative of Clostridium sporogenes and Clostridium botulinum Group I.</title>
        <authorList>
            <person name="Dobritsa A.P."/>
            <person name="Kutumbaka K.K."/>
            <person name="Werner K."/>
            <person name="Wiedmann M."/>
            <person name="Asmus A."/>
            <person name="Samadpour M."/>
        </authorList>
    </citation>
    <scope>NUCLEOTIDE SEQUENCE [LARGE SCALE GENOMIC DNA]</scope>
    <source>
        <strain evidence="10 12">IEH 97212</strain>
    </source>
</reference>
<evidence type="ECO:0000256" key="6">
    <source>
        <dbReference type="ARBA" id="ARBA00022989"/>
    </source>
</evidence>
<evidence type="ECO:0000313" key="9">
    <source>
        <dbReference type="EMBL" id="OOO63361.1"/>
    </source>
</evidence>
<evidence type="ECO:0000313" key="10">
    <source>
        <dbReference type="EMBL" id="OOO69201.1"/>
    </source>
</evidence>
<evidence type="ECO:0000313" key="12">
    <source>
        <dbReference type="Proteomes" id="UP000190256"/>
    </source>
</evidence>
<keyword evidence="11" id="KW-1185">Reference proteome</keyword>
<dbReference type="EMBL" id="MRAD01000002">
    <property type="protein sequence ID" value="OOO63361.1"/>
    <property type="molecule type" value="Genomic_DNA"/>
</dbReference>
<keyword evidence="4" id="KW-0808">Transferase</keyword>
<dbReference type="STRING" id="1962263.BS637_02970"/>
<comment type="caution">
    <text evidence="10">The sequence shown here is derived from an EMBL/GenBank/DDBJ whole genome shotgun (WGS) entry which is preliminary data.</text>
</comment>
<keyword evidence="3" id="KW-0328">Glycosyltransferase</keyword>
<feature type="transmembrane region" description="Helical" evidence="8">
    <location>
        <begin position="335"/>
        <end position="364"/>
    </location>
</feature>
<dbReference type="EMBL" id="MRAE01000006">
    <property type="protein sequence ID" value="OOO69201.1"/>
    <property type="molecule type" value="Genomic_DNA"/>
</dbReference>
<evidence type="ECO:0000256" key="7">
    <source>
        <dbReference type="ARBA" id="ARBA00023136"/>
    </source>
</evidence>
<dbReference type="GO" id="GO:0005886">
    <property type="term" value="C:plasma membrane"/>
    <property type="evidence" value="ECO:0007669"/>
    <property type="project" value="UniProtKB-SubCell"/>
</dbReference>
<sequence length="428" mass="49766">MEFNYLSGYKNENNNHSKTNYYKIMITISIILSILWITFIDTKLFSDFEYYYNLAVSIANGGKWGDTYTSVGYSIVLGGLFKLFGASIILGKIFNIVLTFFGQVLFLGILRKIEITEKNRKIVFALFVLFPNNIFFNSVLGTEILFTTLLLLLTYIYFTTIRYKYLILGILVGVITMVKPFFLLYAFAIFLVELLKEKSFLRPLKSAIIISVVALITISPWLYRNTKYNGEPTFVSNNGGIVLYINNNSQNNMGRWMSIYDVENSLAKTEEYKKASYTKKNKMLNKAAKDWIKSHPKEFVILGFKRLFNTYMIGDDVAYSVHGATNVSYNFKVRLFAIASCIRTMFFIPAILYILIYSIFILIQIIKGKTENLNEFNLYSTILFYMFTSVYFITEGQGRYAFPLIFIMVYFWLYFVKHGILLFKELKR</sequence>
<evidence type="ECO:0000256" key="3">
    <source>
        <dbReference type="ARBA" id="ARBA00022676"/>
    </source>
</evidence>
<dbReference type="GO" id="GO:0016763">
    <property type="term" value="F:pentosyltransferase activity"/>
    <property type="evidence" value="ECO:0007669"/>
    <property type="project" value="TreeGrafter"/>
</dbReference>
<keyword evidence="2" id="KW-1003">Cell membrane</keyword>
<dbReference type="RefSeq" id="WP_078023064.1">
    <property type="nucleotide sequence ID" value="NZ_JADPGM010000001.1"/>
</dbReference>
<comment type="subcellular location">
    <subcellularLocation>
        <location evidence="1">Cell membrane</location>
        <topology evidence="1">Multi-pass membrane protein</topology>
    </subcellularLocation>
</comment>
<dbReference type="OrthoDB" id="136232at2"/>
<evidence type="ECO:0008006" key="13">
    <source>
        <dbReference type="Google" id="ProtNLM"/>
    </source>
</evidence>
<protein>
    <recommendedName>
        <fullName evidence="13">Glycosyltransferase RgtA/B/C/D-like domain-containing protein</fullName>
    </recommendedName>
</protein>
<gene>
    <name evidence="9" type="ORF">BS637_02970</name>
    <name evidence="10" type="ORF">BS638_04015</name>
</gene>
<feature type="transmembrane region" description="Helical" evidence="8">
    <location>
        <begin position="400"/>
        <end position="423"/>
    </location>
</feature>